<keyword evidence="3" id="KW-0808">Transferase</keyword>
<dbReference type="SMART" id="SM00343">
    <property type="entry name" value="ZnF_C2HC"/>
    <property type="match status" value="1"/>
</dbReference>
<feature type="compositionally biased region" description="Acidic residues" evidence="10">
    <location>
        <begin position="660"/>
        <end position="676"/>
    </location>
</feature>
<dbReference type="Gene3D" id="2.60.200.20">
    <property type="match status" value="1"/>
</dbReference>
<dbReference type="SMART" id="SM00240">
    <property type="entry name" value="FHA"/>
    <property type="match status" value="1"/>
</dbReference>
<keyword evidence="6" id="KW-0833">Ubl conjugation pathway</keyword>
<evidence type="ECO:0000256" key="6">
    <source>
        <dbReference type="ARBA" id="ARBA00022786"/>
    </source>
</evidence>
<feature type="compositionally biased region" description="Polar residues" evidence="10">
    <location>
        <begin position="260"/>
        <end position="278"/>
    </location>
</feature>
<accession>A0AA35XKN7</accession>
<evidence type="ECO:0000313" key="15">
    <source>
        <dbReference type="Proteomes" id="UP001174909"/>
    </source>
</evidence>
<dbReference type="SUPFAM" id="SSF49879">
    <property type="entry name" value="SMAD/FHA domain"/>
    <property type="match status" value="1"/>
</dbReference>
<feature type="compositionally biased region" description="Basic and acidic residues" evidence="10">
    <location>
        <begin position="501"/>
        <end position="511"/>
    </location>
</feature>
<comment type="similarity">
    <text evidence="1">Belongs to the CHFR family.</text>
</comment>
<feature type="region of interest" description="Disordered" evidence="10">
    <location>
        <begin position="659"/>
        <end position="682"/>
    </location>
</feature>
<keyword evidence="15" id="KW-1185">Reference proteome</keyword>
<evidence type="ECO:0000256" key="10">
    <source>
        <dbReference type="SAM" id="MobiDB-lite"/>
    </source>
</evidence>
<feature type="coiled-coil region" evidence="9">
    <location>
        <begin position="365"/>
        <end position="431"/>
    </location>
</feature>
<dbReference type="PANTHER" id="PTHR15067">
    <property type="entry name" value="E3 UBIQUITIN-PROTEIN LIGASE RNF8"/>
    <property type="match status" value="1"/>
</dbReference>
<evidence type="ECO:0000256" key="7">
    <source>
        <dbReference type="ARBA" id="ARBA00022833"/>
    </source>
</evidence>
<dbReference type="GO" id="GO:0035861">
    <property type="term" value="C:site of double-strand break"/>
    <property type="evidence" value="ECO:0007669"/>
    <property type="project" value="TreeGrafter"/>
</dbReference>
<sequence length="710" mass="74367">MTTATEHHKQGQGSVARCKSSEAHDAWNVPEFIPLEPSAGPLTIGRASQADIFIRSSKHPSMVSRVHASLWFNESTSQWNITDLESVNGVYINGKTKIKPSTPVPLENGNKICFGSPIPGNQLRYTLVTSCGDPHMLLRAGAGEERETAKIPGAPSESGTIANKEAEPSPQLVKIEPHTSNSPQEIIYEKTEQPSPSEVLRRSAKKPRLEAKEDESSAPGVALSSQNTGSIDENDSQRDNATKSFHSSGEVVETHEQDTDSTAPSGSQSQENPTDDNTQLISQQPLPLVPQPPPSTPSYLVSPLSLLETPASAIDELFSDGAVEKDFDEIVSDAIFGDDGSMLTSTAGPSSEALVGTTSREGGHIDGASLQIRAARDDMQKEKQKLLSSIEALKSELASKEKLLVEKSEAEKEVEETKKKSEGVIDSMQEEFTCAICQELFIEAHTLTCAHSFCNKCIKQWMKSKRECPVCRKAVSADPVRSLVLDNAIDKMVEKMGPAAVEERRKLKDSRTSAGTLSTSGLLNAPRQSNASGSSGFGGVSGFGGFSGSGGGVSGTQSGSSGLGSGNQSGGGGTSGSSGGGHSSTGGSGNSGGSRRRGGGGSGGRSGGRRRGGGGGGSGNRGNGGIRVGGGGGVTIDIVGRADGHTNITTTTVYYGADDYYSDDYDDEEDEEEESDSGVYESGLDGAYYGGYGRCYNCGARGHWANGCPY</sequence>
<dbReference type="Gene3D" id="3.30.40.10">
    <property type="entry name" value="Zinc/RING finger domain, C3HC4 (zinc finger)"/>
    <property type="match status" value="1"/>
</dbReference>
<dbReference type="Proteomes" id="UP001174909">
    <property type="component" value="Unassembled WGS sequence"/>
</dbReference>
<evidence type="ECO:0000256" key="3">
    <source>
        <dbReference type="ARBA" id="ARBA00022679"/>
    </source>
</evidence>
<dbReference type="PANTHER" id="PTHR15067:SF4">
    <property type="entry name" value="E3 UBIQUITIN-PROTEIN LIGASE RNF8"/>
    <property type="match status" value="1"/>
</dbReference>
<feature type="compositionally biased region" description="Pro residues" evidence="10">
    <location>
        <begin position="287"/>
        <end position="296"/>
    </location>
</feature>
<dbReference type="PROSITE" id="PS50089">
    <property type="entry name" value="ZF_RING_2"/>
    <property type="match status" value="1"/>
</dbReference>
<dbReference type="Pfam" id="PF00498">
    <property type="entry name" value="FHA"/>
    <property type="match status" value="1"/>
</dbReference>
<feature type="domain" description="CCHC-type" evidence="13">
    <location>
        <begin position="694"/>
        <end position="709"/>
    </location>
</feature>
<comment type="caution">
    <text evidence="14">The sequence shown here is derived from an EMBL/GenBank/DDBJ whole genome shotgun (WGS) entry which is preliminary data.</text>
</comment>
<proteinExistence type="inferred from homology"/>
<reference evidence="14" key="1">
    <citation type="submission" date="2023-03" db="EMBL/GenBank/DDBJ databases">
        <authorList>
            <person name="Steffen K."/>
            <person name="Cardenas P."/>
        </authorList>
    </citation>
    <scope>NUCLEOTIDE SEQUENCE</scope>
</reference>
<dbReference type="InterPro" id="IPR017907">
    <property type="entry name" value="Znf_RING_CS"/>
</dbReference>
<dbReference type="GO" id="GO:0061630">
    <property type="term" value="F:ubiquitin protein ligase activity"/>
    <property type="evidence" value="ECO:0007669"/>
    <property type="project" value="TreeGrafter"/>
</dbReference>
<dbReference type="EMBL" id="CASHTH010004284">
    <property type="protein sequence ID" value="CAI8055525.1"/>
    <property type="molecule type" value="Genomic_DNA"/>
</dbReference>
<dbReference type="GO" id="GO:0005634">
    <property type="term" value="C:nucleus"/>
    <property type="evidence" value="ECO:0007669"/>
    <property type="project" value="TreeGrafter"/>
</dbReference>
<gene>
    <name evidence="14" type="ORF">GBAR_LOCUS30309</name>
</gene>
<dbReference type="GO" id="GO:0006511">
    <property type="term" value="P:ubiquitin-dependent protein catabolic process"/>
    <property type="evidence" value="ECO:0007669"/>
    <property type="project" value="TreeGrafter"/>
</dbReference>
<dbReference type="PROSITE" id="PS50006">
    <property type="entry name" value="FHA_DOMAIN"/>
    <property type="match status" value="1"/>
</dbReference>
<dbReference type="SMART" id="SM00184">
    <property type="entry name" value="RING"/>
    <property type="match status" value="1"/>
</dbReference>
<dbReference type="PROSITE" id="PS00518">
    <property type="entry name" value="ZF_RING_1"/>
    <property type="match status" value="1"/>
</dbReference>
<evidence type="ECO:0000259" key="11">
    <source>
        <dbReference type="PROSITE" id="PS50006"/>
    </source>
</evidence>
<evidence type="ECO:0000256" key="4">
    <source>
        <dbReference type="ARBA" id="ARBA00022723"/>
    </source>
</evidence>
<feature type="region of interest" description="Disordered" evidence="10">
    <location>
        <begin position="142"/>
        <end position="302"/>
    </location>
</feature>
<feature type="domain" description="RING-type" evidence="12">
    <location>
        <begin position="434"/>
        <end position="472"/>
    </location>
</feature>
<dbReference type="SUPFAM" id="SSF57850">
    <property type="entry name" value="RING/U-box"/>
    <property type="match status" value="1"/>
</dbReference>
<dbReference type="InterPro" id="IPR013083">
    <property type="entry name" value="Znf_RING/FYVE/PHD"/>
</dbReference>
<dbReference type="InterPro" id="IPR008984">
    <property type="entry name" value="SMAD_FHA_dom_sf"/>
</dbReference>
<dbReference type="Pfam" id="PF13923">
    <property type="entry name" value="zf-C3HC4_2"/>
    <property type="match status" value="1"/>
</dbReference>
<dbReference type="CDD" id="cd16535">
    <property type="entry name" value="RING-HC_RNF8"/>
    <property type="match status" value="1"/>
</dbReference>
<keyword evidence="7" id="KW-0862">Zinc</keyword>
<dbReference type="GO" id="GO:0008270">
    <property type="term" value="F:zinc ion binding"/>
    <property type="evidence" value="ECO:0007669"/>
    <property type="project" value="UniProtKB-KW"/>
</dbReference>
<feature type="domain" description="FHA" evidence="11">
    <location>
        <begin position="42"/>
        <end position="97"/>
    </location>
</feature>
<feature type="compositionally biased region" description="Polar residues" evidence="10">
    <location>
        <begin position="512"/>
        <end position="531"/>
    </location>
</feature>
<name>A0AA35XKN7_GEOBA</name>
<dbReference type="GO" id="GO:0006302">
    <property type="term" value="P:double-strand break repair"/>
    <property type="evidence" value="ECO:0007669"/>
    <property type="project" value="TreeGrafter"/>
</dbReference>
<evidence type="ECO:0000256" key="5">
    <source>
        <dbReference type="ARBA" id="ARBA00022771"/>
    </source>
</evidence>
<dbReference type="InterPro" id="IPR036875">
    <property type="entry name" value="Znf_CCHC_sf"/>
</dbReference>
<dbReference type="GO" id="GO:0000151">
    <property type="term" value="C:ubiquitin ligase complex"/>
    <property type="evidence" value="ECO:0007669"/>
    <property type="project" value="TreeGrafter"/>
</dbReference>
<evidence type="ECO:0000256" key="8">
    <source>
        <dbReference type="PROSITE-ProRule" id="PRU00047"/>
    </source>
</evidence>
<dbReference type="InterPro" id="IPR001841">
    <property type="entry name" value="Znf_RING"/>
</dbReference>
<protein>
    <recommendedName>
        <fullName evidence="2">E3 ubiquitin-protein ligase CHFR</fullName>
    </recommendedName>
</protein>
<dbReference type="GO" id="GO:0070936">
    <property type="term" value="P:protein K48-linked ubiquitination"/>
    <property type="evidence" value="ECO:0007669"/>
    <property type="project" value="TreeGrafter"/>
</dbReference>
<dbReference type="GO" id="GO:0042393">
    <property type="term" value="F:histone binding"/>
    <property type="evidence" value="ECO:0007669"/>
    <property type="project" value="TreeGrafter"/>
</dbReference>
<dbReference type="AlphaFoldDB" id="A0AA35XKN7"/>
<keyword evidence="9" id="KW-0175">Coiled coil</keyword>
<keyword evidence="4" id="KW-0479">Metal-binding</keyword>
<evidence type="ECO:0000259" key="13">
    <source>
        <dbReference type="PROSITE" id="PS50158"/>
    </source>
</evidence>
<evidence type="ECO:0000313" key="14">
    <source>
        <dbReference type="EMBL" id="CAI8055525.1"/>
    </source>
</evidence>
<dbReference type="SUPFAM" id="SSF57756">
    <property type="entry name" value="Retrovirus zinc finger-like domains"/>
    <property type="match status" value="1"/>
</dbReference>
<evidence type="ECO:0000256" key="9">
    <source>
        <dbReference type="SAM" id="Coils"/>
    </source>
</evidence>
<dbReference type="InterPro" id="IPR001878">
    <property type="entry name" value="Znf_CCHC"/>
</dbReference>
<dbReference type="GO" id="GO:0003676">
    <property type="term" value="F:nucleic acid binding"/>
    <property type="evidence" value="ECO:0007669"/>
    <property type="project" value="InterPro"/>
</dbReference>
<dbReference type="InterPro" id="IPR000253">
    <property type="entry name" value="FHA_dom"/>
</dbReference>
<feature type="region of interest" description="Disordered" evidence="10">
    <location>
        <begin position="551"/>
        <end position="629"/>
    </location>
</feature>
<dbReference type="PROSITE" id="PS50158">
    <property type="entry name" value="ZF_CCHC"/>
    <property type="match status" value="1"/>
</dbReference>
<evidence type="ECO:0000256" key="1">
    <source>
        <dbReference type="ARBA" id="ARBA00005797"/>
    </source>
</evidence>
<feature type="compositionally biased region" description="Gly residues" evidence="10">
    <location>
        <begin position="613"/>
        <end position="629"/>
    </location>
</feature>
<feature type="compositionally biased region" description="Gly residues" evidence="10">
    <location>
        <begin position="561"/>
        <end position="592"/>
    </location>
</feature>
<organism evidence="14 15">
    <name type="scientific">Geodia barretti</name>
    <name type="common">Barrett's horny sponge</name>
    <dbReference type="NCBI Taxonomy" id="519541"/>
    <lineage>
        <taxon>Eukaryota</taxon>
        <taxon>Metazoa</taxon>
        <taxon>Porifera</taxon>
        <taxon>Demospongiae</taxon>
        <taxon>Heteroscleromorpha</taxon>
        <taxon>Tetractinellida</taxon>
        <taxon>Astrophorina</taxon>
        <taxon>Geodiidae</taxon>
        <taxon>Geodia</taxon>
    </lineage>
</organism>
<feature type="region of interest" description="Disordered" evidence="10">
    <location>
        <begin position="501"/>
        <end position="536"/>
    </location>
</feature>
<dbReference type="GO" id="GO:0005829">
    <property type="term" value="C:cytosol"/>
    <property type="evidence" value="ECO:0007669"/>
    <property type="project" value="TreeGrafter"/>
</dbReference>
<evidence type="ECO:0000259" key="12">
    <source>
        <dbReference type="PROSITE" id="PS50089"/>
    </source>
</evidence>
<keyword evidence="5 8" id="KW-0863">Zinc-finger</keyword>
<evidence type="ECO:0000256" key="2">
    <source>
        <dbReference type="ARBA" id="ARBA00017908"/>
    </source>
</evidence>